<reference evidence="1 2" key="1">
    <citation type="submission" date="2021-08" db="EMBL/GenBank/DDBJ databases">
        <title>Draft genome sequence of Spirulina subsalsa with high tolerance to salinity and hype-accumulation of phycocyanin.</title>
        <authorList>
            <person name="Pei H."/>
            <person name="Jiang L."/>
        </authorList>
    </citation>
    <scope>NUCLEOTIDE SEQUENCE [LARGE SCALE GENOMIC DNA]</scope>
    <source>
        <strain evidence="1 2">FACHB-351</strain>
    </source>
</reference>
<dbReference type="SUPFAM" id="SSF143880">
    <property type="entry name" value="NE0471 N-terminal domain-like"/>
    <property type="match status" value="1"/>
</dbReference>
<accession>A0ABT3LAH4</accession>
<comment type="caution">
    <text evidence="1">The sequence shown here is derived from an EMBL/GenBank/DDBJ whole genome shotgun (WGS) entry which is preliminary data.</text>
</comment>
<dbReference type="Proteomes" id="UP001526426">
    <property type="component" value="Unassembled WGS sequence"/>
</dbReference>
<evidence type="ECO:0000313" key="1">
    <source>
        <dbReference type="EMBL" id="MCW6038493.1"/>
    </source>
</evidence>
<proteinExistence type="predicted"/>
<protein>
    <submittedName>
        <fullName evidence="1">DUF2442 domain-containing protein</fullName>
    </submittedName>
</protein>
<sequence length="96" mass="11263">MKPPRIISAQAIDDRTLLINFSNQDIRKYDISKLLENPLFSLLKTPQFFKNFKIEAGGYALVWTEDIDISEYELWKNGDPLTQEEMNHDLEWSSNI</sequence>
<dbReference type="RefSeq" id="WP_265266402.1">
    <property type="nucleotide sequence ID" value="NZ_JAIHOM010000142.1"/>
</dbReference>
<organism evidence="1 2">
    <name type="scientific">Spirulina subsalsa FACHB-351</name>
    <dbReference type="NCBI Taxonomy" id="234711"/>
    <lineage>
        <taxon>Bacteria</taxon>
        <taxon>Bacillati</taxon>
        <taxon>Cyanobacteriota</taxon>
        <taxon>Cyanophyceae</taxon>
        <taxon>Spirulinales</taxon>
        <taxon>Spirulinaceae</taxon>
        <taxon>Spirulina</taxon>
    </lineage>
</organism>
<dbReference type="EMBL" id="JAIHOM010000142">
    <property type="protein sequence ID" value="MCW6038493.1"/>
    <property type="molecule type" value="Genomic_DNA"/>
</dbReference>
<dbReference type="InterPro" id="IPR036782">
    <property type="entry name" value="NE0471-like_N"/>
</dbReference>
<evidence type="ECO:0000313" key="2">
    <source>
        <dbReference type="Proteomes" id="UP001526426"/>
    </source>
</evidence>
<dbReference type="InterPro" id="IPR018841">
    <property type="entry name" value="DUF2442"/>
</dbReference>
<dbReference type="Gene3D" id="3.30.2020.10">
    <property type="entry name" value="NE0471-like N-terminal domain"/>
    <property type="match status" value="1"/>
</dbReference>
<keyword evidence="2" id="KW-1185">Reference proteome</keyword>
<name>A0ABT3LAH4_9CYAN</name>
<dbReference type="Pfam" id="PF10387">
    <property type="entry name" value="DUF2442"/>
    <property type="match status" value="1"/>
</dbReference>
<gene>
    <name evidence="1" type="ORF">K4A83_19765</name>
</gene>